<accession>A0A5E7DS39</accession>
<protein>
    <submittedName>
        <fullName evidence="1">Uncharacterized protein</fullName>
    </submittedName>
</protein>
<evidence type="ECO:0000313" key="1">
    <source>
        <dbReference type="EMBL" id="VVO20409.1"/>
    </source>
</evidence>
<sequence length="87" mass="10355">MWLPMSTDIKAHIRCRAYFHRSRCLVGRRSVARDCSRPILLKKSVCPNCLIIEWRKRLFCTLLREIRVRKPLQKVKFSISDAYFSDA</sequence>
<dbReference type="EMBL" id="CABVHP010000013">
    <property type="protein sequence ID" value="VVO20409.1"/>
    <property type="molecule type" value="Genomic_DNA"/>
</dbReference>
<name>A0A5E7DS39_PSEFL</name>
<organism evidence="1 2">
    <name type="scientific">Pseudomonas fluorescens</name>
    <dbReference type="NCBI Taxonomy" id="294"/>
    <lineage>
        <taxon>Bacteria</taxon>
        <taxon>Pseudomonadati</taxon>
        <taxon>Pseudomonadota</taxon>
        <taxon>Gammaproteobacteria</taxon>
        <taxon>Pseudomonadales</taxon>
        <taxon>Pseudomonadaceae</taxon>
        <taxon>Pseudomonas</taxon>
    </lineage>
</organism>
<evidence type="ECO:0000313" key="2">
    <source>
        <dbReference type="Proteomes" id="UP000326557"/>
    </source>
</evidence>
<reference evidence="1 2" key="1">
    <citation type="submission" date="2019-09" db="EMBL/GenBank/DDBJ databases">
        <authorList>
            <person name="Chandra G."/>
            <person name="Truman W A."/>
        </authorList>
    </citation>
    <scope>NUCLEOTIDE SEQUENCE [LARGE SCALE GENOMIC DNA]</scope>
    <source>
        <strain evidence="1">PS704</strain>
    </source>
</reference>
<dbReference type="Proteomes" id="UP000326557">
    <property type="component" value="Unassembled WGS sequence"/>
</dbReference>
<dbReference type="AlphaFoldDB" id="A0A5E7DS39"/>
<gene>
    <name evidence="1" type="ORF">PS704_04178</name>
</gene>
<proteinExistence type="predicted"/>